<accession>A0ABW9KLC7</accession>
<name>A0ABW9KLC7_9BACT</name>
<protein>
    <recommendedName>
        <fullName evidence="4 5">dTDP-4-dehydrorhamnose 3,5-epimerase</fullName>
        <ecNumber evidence="3 5">5.1.3.13</ecNumber>
    </recommendedName>
    <alternativeName>
        <fullName evidence="5">Thymidine diphospho-4-keto-rhamnose 3,5-epimerase</fullName>
    </alternativeName>
</protein>
<evidence type="ECO:0000313" key="7">
    <source>
        <dbReference type="Proteomes" id="UP001634747"/>
    </source>
</evidence>
<dbReference type="InterPro" id="IPR014710">
    <property type="entry name" value="RmlC-like_jellyroll"/>
</dbReference>
<sequence length="183" mass="20278">MPVTSQPTSIEGVRLYESPVFRDDRGYFQELFNEAAFREAGLATTWVQDNISNSRKNVVRGLHYQLGRPQAKLVRVLRGAVIDYAVDLRRSSPTFGKHVAVELREGDGRALLVPIGFAHGFVSLEENTVMMYKVSDVHHPTGERTLLWNDPALQISWPISAAEAILSAKDLAGSPLATAETYP</sequence>
<comment type="subunit">
    <text evidence="5">Homodimer.</text>
</comment>
<evidence type="ECO:0000256" key="1">
    <source>
        <dbReference type="ARBA" id="ARBA00001298"/>
    </source>
</evidence>
<dbReference type="Pfam" id="PF00908">
    <property type="entry name" value="dTDP_sugar_isom"/>
    <property type="match status" value="1"/>
</dbReference>
<dbReference type="EC" id="5.1.3.13" evidence="3 5"/>
<evidence type="ECO:0000256" key="4">
    <source>
        <dbReference type="ARBA" id="ARBA00019595"/>
    </source>
</evidence>
<comment type="catalytic activity">
    <reaction evidence="1 5">
        <text>dTDP-4-dehydro-6-deoxy-alpha-D-glucose = dTDP-4-dehydro-beta-L-rhamnose</text>
        <dbReference type="Rhea" id="RHEA:16969"/>
        <dbReference type="ChEBI" id="CHEBI:57649"/>
        <dbReference type="ChEBI" id="CHEBI:62830"/>
        <dbReference type="EC" id="5.1.3.13"/>
    </reaction>
</comment>
<dbReference type="CDD" id="cd00438">
    <property type="entry name" value="cupin_RmlC"/>
    <property type="match status" value="1"/>
</dbReference>
<dbReference type="SUPFAM" id="SSF51182">
    <property type="entry name" value="RmlC-like cupins"/>
    <property type="match status" value="1"/>
</dbReference>
<keyword evidence="7" id="KW-1185">Reference proteome</keyword>
<dbReference type="PANTHER" id="PTHR21047">
    <property type="entry name" value="DTDP-6-DEOXY-D-GLUCOSE-3,5 EPIMERASE"/>
    <property type="match status" value="1"/>
</dbReference>
<evidence type="ECO:0000256" key="3">
    <source>
        <dbReference type="ARBA" id="ARBA00012098"/>
    </source>
</evidence>
<evidence type="ECO:0000256" key="5">
    <source>
        <dbReference type="RuleBase" id="RU364069"/>
    </source>
</evidence>
<comment type="pathway">
    <text evidence="5">Carbohydrate biosynthesis; dTDP-L-rhamnose biosynthesis.</text>
</comment>
<dbReference type="EMBL" id="JBJYXY010000001">
    <property type="protein sequence ID" value="MFN2976594.1"/>
    <property type="molecule type" value="Genomic_DNA"/>
</dbReference>
<dbReference type="InterPro" id="IPR011051">
    <property type="entry name" value="RmlC_Cupin_sf"/>
</dbReference>
<evidence type="ECO:0000313" key="6">
    <source>
        <dbReference type="EMBL" id="MFN2976594.1"/>
    </source>
</evidence>
<dbReference type="InterPro" id="IPR000888">
    <property type="entry name" value="RmlC-like"/>
</dbReference>
<proteinExistence type="inferred from homology"/>
<reference evidence="6 7" key="1">
    <citation type="submission" date="2024-12" db="EMBL/GenBank/DDBJ databases">
        <authorList>
            <person name="Lee Y."/>
        </authorList>
    </citation>
    <scope>NUCLEOTIDE SEQUENCE [LARGE SCALE GENOMIC DNA]</scope>
    <source>
        <strain evidence="6 7">03SUJ4</strain>
    </source>
</reference>
<organism evidence="6 7">
    <name type="scientific">Terriglobus aquaticus</name>
    <dbReference type="NCBI Taxonomy" id="940139"/>
    <lineage>
        <taxon>Bacteria</taxon>
        <taxon>Pseudomonadati</taxon>
        <taxon>Acidobacteriota</taxon>
        <taxon>Terriglobia</taxon>
        <taxon>Terriglobales</taxon>
        <taxon>Acidobacteriaceae</taxon>
        <taxon>Terriglobus</taxon>
    </lineage>
</organism>
<dbReference type="Gene3D" id="2.60.120.10">
    <property type="entry name" value="Jelly Rolls"/>
    <property type="match status" value="1"/>
</dbReference>
<comment type="caution">
    <text evidence="6">The sequence shown here is derived from an EMBL/GenBank/DDBJ whole genome shotgun (WGS) entry which is preliminary data.</text>
</comment>
<dbReference type="NCBIfam" id="TIGR01221">
    <property type="entry name" value="rmlC"/>
    <property type="match status" value="1"/>
</dbReference>
<dbReference type="Proteomes" id="UP001634747">
    <property type="component" value="Unassembled WGS sequence"/>
</dbReference>
<dbReference type="PANTHER" id="PTHR21047:SF2">
    <property type="entry name" value="THYMIDINE DIPHOSPHO-4-KETO-RHAMNOSE 3,5-EPIMERASE"/>
    <property type="match status" value="1"/>
</dbReference>
<evidence type="ECO:0000256" key="2">
    <source>
        <dbReference type="ARBA" id="ARBA00001997"/>
    </source>
</evidence>
<comment type="function">
    <text evidence="2 5">Catalyzes the epimerization of the C3' and C5'positions of dTDP-6-deoxy-D-xylo-4-hexulose, forming dTDP-6-deoxy-L-lyxo-4-hexulose.</text>
</comment>
<dbReference type="GO" id="GO:0008830">
    <property type="term" value="F:dTDP-4-dehydrorhamnose 3,5-epimerase activity"/>
    <property type="evidence" value="ECO:0007669"/>
    <property type="project" value="UniProtKB-EC"/>
</dbReference>
<comment type="similarity">
    <text evidence="5">Belongs to the dTDP-4-dehydrorhamnose 3,5-epimerase family.</text>
</comment>
<gene>
    <name evidence="6" type="primary">rfbC</name>
    <name evidence="6" type="ORF">ACK2TP_12540</name>
</gene>
<dbReference type="RefSeq" id="WP_263411935.1">
    <property type="nucleotide sequence ID" value="NZ_BAABBH010000001.1"/>
</dbReference>
<keyword evidence="5 6" id="KW-0413">Isomerase</keyword>